<dbReference type="InterPro" id="IPR015057">
    <property type="entry name" value="Rv2632c-like"/>
</dbReference>
<dbReference type="Pfam" id="PF08962">
    <property type="entry name" value="Rv2632c-like"/>
    <property type="match status" value="1"/>
</dbReference>
<evidence type="ECO:0000313" key="2">
    <source>
        <dbReference type="Proteomes" id="UP001250214"/>
    </source>
</evidence>
<dbReference type="RefSeq" id="WP_310910664.1">
    <property type="nucleotide sequence ID" value="NZ_JAVLVT010000001.1"/>
</dbReference>
<comment type="caution">
    <text evidence="1">The sequence shown here is derived from an EMBL/GenBank/DDBJ whole genome shotgun (WGS) entry which is preliminary data.</text>
</comment>
<sequence>MHTTKRWNVDILVSEEAEGNQAYTWAEVGLVSPDLPNLRGHGVARKHPEDMDVPEIGEELAVSRALSDLARQLRQAAWQDIGESTGMAGIPLQR</sequence>
<organism evidence="1 2">
    <name type="scientific">Lipingzhangella rawalii</name>
    <dbReference type="NCBI Taxonomy" id="2055835"/>
    <lineage>
        <taxon>Bacteria</taxon>
        <taxon>Bacillati</taxon>
        <taxon>Actinomycetota</taxon>
        <taxon>Actinomycetes</taxon>
        <taxon>Streptosporangiales</taxon>
        <taxon>Nocardiopsidaceae</taxon>
        <taxon>Lipingzhangella</taxon>
    </lineage>
</organism>
<proteinExistence type="predicted"/>
<dbReference type="Gene3D" id="3.30.160.240">
    <property type="entry name" value="Rv1738"/>
    <property type="match status" value="1"/>
</dbReference>
<dbReference type="Proteomes" id="UP001250214">
    <property type="component" value="Unassembled WGS sequence"/>
</dbReference>
<gene>
    <name evidence="1" type="ORF">RIF23_02460</name>
</gene>
<dbReference type="InterPro" id="IPR038070">
    <property type="entry name" value="Rv2632c-like_sf"/>
</dbReference>
<keyword evidence="2" id="KW-1185">Reference proteome</keyword>
<accession>A0ABU2H2R3</accession>
<protein>
    <submittedName>
        <fullName evidence="1">DUF1876 domain-containing protein</fullName>
    </submittedName>
</protein>
<name>A0ABU2H2R3_9ACTN</name>
<dbReference type="EMBL" id="JAVLVT010000001">
    <property type="protein sequence ID" value="MDS1269154.1"/>
    <property type="molecule type" value="Genomic_DNA"/>
</dbReference>
<dbReference type="SUPFAM" id="SSF143212">
    <property type="entry name" value="Rv2632c-like"/>
    <property type="match status" value="1"/>
</dbReference>
<evidence type="ECO:0000313" key="1">
    <source>
        <dbReference type="EMBL" id="MDS1269154.1"/>
    </source>
</evidence>
<reference evidence="2" key="1">
    <citation type="submission" date="2023-07" db="EMBL/GenBank/DDBJ databases">
        <title>Novel species in the genus Lipingzhangella isolated from Sambhar Salt Lake.</title>
        <authorList>
            <person name="Jiya N."/>
            <person name="Kajale S."/>
            <person name="Sharma A."/>
        </authorList>
    </citation>
    <scope>NUCLEOTIDE SEQUENCE [LARGE SCALE GENOMIC DNA]</scope>
    <source>
        <strain evidence="2">LS1_29</strain>
    </source>
</reference>